<accession>A0ACC0P4C2</accession>
<reference evidence="1" key="1">
    <citation type="submission" date="2022-02" db="EMBL/GenBank/DDBJ databases">
        <title>Plant Genome Project.</title>
        <authorList>
            <person name="Zhang R.-G."/>
        </authorList>
    </citation>
    <scope>NUCLEOTIDE SEQUENCE</scope>
    <source>
        <strain evidence="1">AT1</strain>
    </source>
</reference>
<comment type="caution">
    <text evidence="1">The sequence shown here is derived from an EMBL/GenBank/DDBJ whole genome shotgun (WGS) entry which is preliminary data.</text>
</comment>
<evidence type="ECO:0000313" key="1">
    <source>
        <dbReference type="EMBL" id="KAI8560512.1"/>
    </source>
</evidence>
<protein>
    <submittedName>
        <fullName evidence="1">Uncharacterized protein</fullName>
    </submittedName>
</protein>
<dbReference type="Proteomes" id="UP001062846">
    <property type="component" value="Chromosome 4"/>
</dbReference>
<evidence type="ECO:0000313" key="2">
    <source>
        <dbReference type="Proteomes" id="UP001062846"/>
    </source>
</evidence>
<proteinExistence type="predicted"/>
<dbReference type="EMBL" id="CM046391">
    <property type="protein sequence ID" value="KAI8560512.1"/>
    <property type="molecule type" value="Genomic_DNA"/>
</dbReference>
<name>A0ACC0P4C2_RHOML</name>
<gene>
    <name evidence="1" type="ORF">RHMOL_Rhmol04G0262100</name>
</gene>
<organism evidence="1 2">
    <name type="scientific">Rhododendron molle</name>
    <name type="common">Chinese azalea</name>
    <name type="synonym">Azalea mollis</name>
    <dbReference type="NCBI Taxonomy" id="49168"/>
    <lineage>
        <taxon>Eukaryota</taxon>
        <taxon>Viridiplantae</taxon>
        <taxon>Streptophyta</taxon>
        <taxon>Embryophyta</taxon>
        <taxon>Tracheophyta</taxon>
        <taxon>Spermatophyta</taxon>
        <taxon>Magnoliopsida</taxon>
        <taxon>eudicotyledons</taxon>
        <taxon>Gunneridae</taxon>
        <taxon>Pentapetalae</taxon>
        <taxon>asterids</taxon>
        <taxon>Ericales</taxon>
        <taxon>Ericaceae</taxon>
        <taxon>Ericoideae</taxon>
        <taxon>Rhodoreae</taxon>
        <taxon>Rhododendron</taxon>
    </lineage>
</organism>
<sequence length="134" mass="13769">MAVVAIAAVLTAVANVRAWGCGYLLGVKQQAVAVVEVEIPKDGRVLYLSAVPIVPGVALEIPRSYATGVISKSSIVMSGEYAQNCPAEAVWDAAAAPAASSSNPQQMRTANQPGAPNSQAQTSQTAAAMKFLKI</sequence>
<keyword evidence="2" id="KW-1185">Reference proteome</keyword>